<dbReference type="Gene3D" id="1.20.200.10">
    <property type="entry name" value="Fumarase/aspartase (Central domain)"/>
    <property type="match status" value="3"/>
</dbReference>
<dbReference type="Gene3D" id="1.10.275.10">
    <property type="entry name" value="Fumarase/aspartase (N-terminal domain)"/>
    <property type="match status" value="1"/>
</dbReference>
<gene>
    <name evidence="2" type="ORF">FOMG_18523</name>
</gene>
<dbReference type="InterPro" id="IPR024083">
    <property type="entry name" value="Fumarase/histidase_N"/>
</dbReference>
<dbReference type="Pfam" id="PF00221">
    <property type="entry name" value="Lyase_aromatic"/>
    <property type="match status" value="1"/>
</dbReference>
<protein>
    <recommendedName>
        <fullName evidence="3">Phenylalanine ammonia-lyase</fullName>
    </recommendedName>
</protein>
<evidence type="ECO:0000256" key="1">
    <source>
        <dbReference type="ARBA" id="ARBA00007238"/>
    </source>
</evidence>
<dbReference type="InterPro" id="IPR008948">
    <property type="entry name" value="L-Aspartase-like"/>
</dbReference>
<dbReference type="OrthoDB" id="5241875at2759"/>
<reference evidence="2" key="1">
    <citation type="submission" date="2012-04" db="EMBL/GenBank/DDBJ databases">
        <title>The Genome Sequence of Fusarium oxysporum melonis.</title>
        <authorList>
            <consortium name="The Broad Institute Genome Sequencing Platform"/>
            <person name="Ma L.-J."/>
            <person name="Gale L.R."/>
            <person name="Schwartz D.C."/>
            <person name="Zhou S."/>
            <person name="Corby-Kistler H."/>
            <person name="Young S.K."/>
            <person name="Zeng Q."/>
            <person name="Gargeya S."/>
            <person name="Fitzgerald M."/>
            <person name="Haas B."/>
            <person name="Abouelleil A."/>
            <person name="Alvarado L."/>
            <person name="Arachchi H.M."/>
            <person name="Berlin A."/>
            <person name="Brown A."/>
            <person name="Chapman S.B."/>
            <person name="Chen Z."/>
            <person name="Dunbar C."/>
            <person name="Freedman E."/>
            <person name="Gearin G."/>
            <person name="Goldberg J."/>
            <person name="Griggs A."/>
            <person name="Gujja S."/>
            <person name="Heiman D."/>
            <person name="Howarth C."/>
            <person name="Larson L."/>
            <person name="Lui A."/>
            <person name="MacDonald P.J.P."/>
            <person name="Montmayeur A."/>
            <person name="Murphy C."/>
            <person name="Neiman D."/>
            <person name="Pearson M."/>
            <person name="Priest M."/>
            <person name="Roberts A."/>
            <person name="Saif S."/>
            <person name="Shea T."/>
            <person name="Shenoy N."/>
            <person name="Sisk P."/>
            <person name="Stolte C."/>
            <person name="Sykes S."/>
            <person name="Wortman J."/>
            <person name="Nusbaum C."/>
            <person name="Birren B."/>
        </authorList>
    </citation>
    <scope>NUCLEOTIDE SEQUENCE</scope>
    <source>
        <strain evidence="2">26406</strain>
    </source>
</reference>
<name>W9ZUI8_FUSOX</name>
<dbReference type="AlphaFoldDB" id="W9ZUI8"/>
<dbReference type="VEuPathDB" id="FungiDB:FOMG_18523"/>
<accession>W9ZUI8</accession>
<dbReference type="GO" id="GO:0003824">
    <property type="term" value="F:catalytic activity"/>
    <property type="evidence" value="ECO:0007669"/>
    <property type="project" value="InterPro"/>
</dbReference>
<reference evidence="2" key="2">
    <citation type="submission" date="2012-05" db="EMBL/GenBank/DDBJ databases">
        <title>Annotation of the Genome Sequence of Fusarium oxysporum f. sp. melonis 26406.</title>
        <authorList>
            <consortium name="The Broad Institute Genomics Platform"/>
            <person name="Ma L.-J."/>
            <person name="Corby-Kistler H."/>
            <person name="Broz K."/>
            <person name="Gale L.R."/>
            <person name="Jonkers W."/>
            <person name="O'Donnell K."/>
            <person name="Ploetz R."/>
            <person name="Steinberg C."/>
            <person name="Schwartz D.C."/>
            <person name="VanEtten H."/>
            <person name="Zhou S."/>
            <person name="Young S.K."/>
            <person name="Zeng Q."/>
            <person name="Gargeya S."/>
            <person name="Fitzgerald M."/>
            <person name="Abouelleil A."/>
            <person name="Alvarado L."/>
            <person name="Chapman S.B."/>
            <person name="Gainer-Dewar J."/>
            <person name="Goldberg J."/>
            <person name="Griggs A."/>
            <person name="Gujja S."/>
            <person name="Hansen M."/>
            <person name="Howarth C."/>
            <person name="Imamovic A."/>
            <person name="Ireland A."/>
            <person name="Larimer J."/>
            <person name="McCowan C."/>
            <person name="Murphy C."/>
            <person name="Pearson M."/>
            <person name="Poon T.W."/>
            <person name="Priest M."/>
            <person name="Roberts A."/>
            <person name="Saif S."/>
            <person name="Shea T."/>
            <person name="Sykes S."/>
            <person name="Wortman J."/>
            <person name="Nusbaum C."/>
            <person name="Birren B."/>
        </authorList>
    </citation>
    <scope>NUCLEOTIDE SEQUENCE</scope>
    <source>
        <strain evidence="2">26406</strain>
    </source>
</reference>
<proteinExistence type="inferred from homology"/>
<dbReference type="HOGENOM" id="CLU_014801_3_1_1"/>
<evidence type="ECO:0008006" key="3">
    <source>
        <dbReference type="Google" id="ProtNLM"/>
    </source>
</evidence>
<dbReference type="EMBL" id="JH659452">
    <property type="protein sequence ID" value="EXK24776.1"/>
    <property type="molecule type" value="Genomic_DNA"/>
</dbReference>
<dbReference type="SUPFAM" id="SSF48557">
    <property type="entry name" value="L-aspartase-like"/>
    <property type="match status" value="1"/>
</dbReference>
<evidence type="ECO:0000313" key="2">
    <source>
        <dbReference type="EMBL" id="EXK24776.1"/>
    </source>
</evidence>
<sequence>MPLRDTDHLSGCGRHVAAVSDPNRDVCRSTKPSESSHHSPTHAYQTCDVWRKVQSIKDCGFILLHGSDLDVASVIAVANIPVTCVRAAMLIRCNTLLRGHSGVCLELVQALLLLLRKGMTPIVPLRGSISASGDLIPPSYLAGMLEGNPDIRVRTSTSFVLSADKALELAGLEPITLGPKEDLGLVNGTAPSAALGCLAVHEANKILLLAQGLAAMSYEALLGKAENYHPFISSITVELNSASDNPIIDIKSGEVYSGANFISSSVANGMEKSRLALQMVGKLLFSLSSELINPTLNRGLPPNVVTDDPSLSFTTKMCAAHLFAVCQALDLRVLHMTYLKTLRTKLVSKVLPFLNGFDDQVAEGIYERLHENIVKSWNASACFDLQERCKILSKETIPVLRDHLEEHEMHFVSTRPLQRDLENLAYPTFTQTRSEFFVKPPTKQFLGRASLGLYCFVREELGVHFHQGLVEHPGRKASGKANGREKRTIGSWVSIIYTALTNDQVWGHLVEALGSRTCQVRLV</sequence>
<comment type="similarity">
    <text evidence="1">Belongs to the PAL/histidase family.</text>
</comment>
<dbReference type="InterPro" id="IPR001106">
    <property type="entry name" value="Aromatic_Lyase"/>
</dbReference>
<organism evidence="2">
    <name type="scientific">Fusarium oxysporum f. sp. melonis 26406</name>
    <dbReference type="NCBI Taxonomy" id="1089452"/>
    <lineage>
        <taxon>Eukaryota</taxon>
        <taxon>Fungi</taxon>
        <taxon>Dikarya</taxon>
        <taxon>Ascomycota</taxon>
        <taxon>Pezizomycotina</taxon>
        <taxon>Sordariomycetes</taxon>
        <taxon>Hypocreomycetidae</taxon>
        <taxon>Hypocreales</taxon>
        <taxon>Nectriaceae</taxon>
        <taxon>Fusarium</taxon>
        <taxon>Fusarium oxysporum species complex</taxon>
    </lineage>
</organism>
<dbReference type="Proteomes" id="UP000030703">
    <property type="component" value="Unassembled WGS sequence"/>
</dbReference>
<dbReference type="PANTHER" id="PTHR10362">
    <property type="entry name" value="HISTIDINE AMMONIA-LYASE"/>
    <property type="match status" value="1"/>
</dbReference>